<dbReference type="GO" id="GO:0038023">
    <property type="term" value="F:signaling receptor activity"/>
    <property type="evidence" value="ECO:0007669"/>
    <property type="project" value="InterPro"/>
</dbReference>
<proteinExistence type="predicted"/>
<dbReference type="PANTHER" id="PTHR37996:SF1">
    <property type="entry name" value="B- AND T-LYMPHOCYTE ATTENUATOR"/>
    <property type="match status" value="1"/>
</dbReference>
<reference evidence="1" key="2">
    <citation type="submission" date="2025-09" db="UniProtKB">
        <authorList>
            <consortium name="Ensembl"/>
        </authorList>
    </citation>
    <scope>IDENTIFICATION</scope>
</reference>
<dbReference type="Ensembl" id="ENSCPGT00000024653.1">
    <property type="protein sequence ID" value="ENSCPGP00000022546.1"/>
    <property type="gene ID" value="ENSCPGG00000015662.1"/>
</dbReference>
<organism evidence="1 2">
    <name type="scientific">Calidris pygmaea</name>
    <name type="common">Spoon-billed sandpiper</name>
    <dbReference type="NCBI Taxonomy" id="425635"/>
    <lineage>
        <taxon>Eukaryota</taxon>
        <taxon>Metazoa</taxon>
        <taxon>Chordata</taxon>
        <taxon>Craniata</taxon>
        <taxon>Vertebrata</taxon>
        <taxon>Euteleostomi</taxon>
        <taxon>Archelosauria</taxon>
        <taxon>Archosauria</taxon>
        <taxon>Dinosauria</taxon>
        <taxon>Saurischia</taxon>
        <taxon>Theropoda</taxon>
        <taxon>Coelurosauria</taxon>
        <taxon>Aves</taxon>
        <taxon>Neognathae</taxon>
        <taxon>Neoaves</taxon>
        <taxon>Charadriiformes</taxon>
        <taxon>Scolopacidae</taxon>
        <taxon>Calidris</taxon>
    </lineage>
</organism>
<protein>
    <submittedName>
        <fullName evidence="1">Uncharacterized protein</fullName>
    </submittedName>
</protein>
<dbReference type="GO" id="GO:0002768">
    <property type="term" value="P:immune response-regulating cell surface receptor signaling pathway"/>
    <property type="evidence" value="ECO:0007669"/>
    <property type="project" value="InterPro"/>
</dbReference>
<keyword evidence="2" id="KW-1185">Reference proteome</keyword>
<name>A0A8C3PRV6_9CHAR</name>
<sequence>CTGDISVYIFPKSFQYPFMALMSMRLNATDCPGNIQVHRQSRYKVNVGNSLIVRCPVHYCKRKPVMPWCKMEEATCVQLKEGKTKWKINVFTLEVISVHQKDNGCYRYQTVGDNLLSVSHGIEATSPFKQEDTMYTKAHESGAQVTTRFAQSCILFSFLQVRSPAAAPSHTAGTTQASEESSSLYYCSMASPLQALNSNRICENDIPPWNPQRTAPNEPYNDPVIPSIPVVLESPDVLTYATLNHSASAERCQRRVLTVENEFTEYASINVNK</sequence>
<dbReference type="AlphaFoldDB" id="A0A8C3PRV6"/>
<dbReference type="GO" id="GO:0005886">
    <property type="term" value="C:plasma membrane"/>
    <property type="evidence" value="ECO:0007669"/>
    <property type="project" value="InterPro"/>
</dbReference>
<dbReference type="PANTHER" id="PTHR37996">
    <property type="entry name" value="B- AND T-LYMPHOCYTE ATTENUATOR"/>
    <property type="match status" value="1"/>
</dbReference>
<evidence type="ECO:0000313" key="1">
    <source>
        <dbReference type="Ensembl" id="ENSCPGP00000022546.1"/>
    </source>
</evidence>
<dbReference type="Gene3D" id="2.60.40.10">
    <property type="entry name" value="Immunoglobulins"/>
    <property type="match status" value="1"/>
</dbReference>
<dbReference type="InterPro" id="IPR039257">
    <property type="entry name" value="BTLA"/>
</dbReference>
<reference evidence="1" key="1">
    <citation type="submission" date="2025-08" db="UniProtKB">
        <authorList>
            <consortium name="Ensembl"/>
        </authorList>
    </citation>
    <scope>IDENTIFICATION</scope>
</reference>
<dbReference type="Proteomes" id="UP000694419">
    <property type="component" value="Unplaced"/>
</dbReference>
<evidence type="ECO:0000313" key="2">
    <source>
        <dbReference type="Proteomes" id="UP000694419"/>
    </source>
</evidence>
<dbReference type="InterPro" id="IPR013783">
    <property type="entry name" value="Ig-like_fold"/>
</dbReference>
<accession>A0A8C3PRV6</accession>